<protein>
    <submittedName>
        <fullName evidence="2">Uncharacterized protein</fullName>
    </submittedName>
</protein>
<evidence type="ECO:0000313" key="2">
    <source>
        <dbReference type="EMBL" id="KAK1844294.1"/>
    </source>
</evidence>
<dbReference type="EMBL" id="JAQOWY010000317">
    <property type="protein sequence ID" value="KAK1844294.1"/>
    <property type="molecule type" value="Genomic_DNA"/>
</dbReference>
<dbReference type="Proteomes" id="UP001243330">
    <property type="component" value="Unassembled WGS sequence"/>
</dbReference>
<evidence type="ECO:0000313" key="3">
    <source>
        <dbReference type="Proteomes" id="UP001243330"/>
    </source>
</evidence>
<comment type="caution">
    <text evidence="2">The sequence shown here is derived from an EMBL/GenBank/DDBJ whole genome shotgun (WGS) entry which is preliminary data.</text>
</comment>
<accession>A0AAD9AEY8</accession>
<proteinExistence type="predicted"/>
<sequence>MRNSHPIVALESNPGQPFSGMLAARRRACGSRRPPAARINRQGTALCRVPDADGRPSCRWCCPPLCGITKAKLPPRGRWQRKRRGAIGAANPSCRRRSTSFTKGSKSIT</sequence>
<gene>
    <name evidence="2" type="ORF">CCHR01_13057</name>
</gene>
<feature type="region of interest" description="Disordered" evidence="1">
    <location>
        <begin position="77"/>
        <end position="109"/>
    </location>
</feature>
<feature type="compositionally biased region" description="Polar residues" evidence="1">
    <location>
        <begin position="99"/>
        <end position="109"/>
    </location>
</feature>
<keyword evidence="3" id="KW-1185">Reference proteome</keyword>
<reference evidence="2" key="1">
    <citation type="submission" date="2023-01" db="EMBL/GenBank/DDBJ databases">
        <title>Colletotrichum chrysophilum M932 genome sequence.</title>
        <authorList>
            <person name="Baroncelli R."/>
        </authorList>
    </citation>
    <scope>NUCLEOTIDE SEQUENCE</scope>
    <source>
        <strain evidence="2">M932</strain>
    </source>
</reference>
<evidence type="ECO:0000256" key="1">
    <source>
        <dbReference type="SAM" id="MobiDB-lite"/>
    </source>
</evidence>
<dbReference type="AlphaFoldDB" id="A0AAD9AEY8"/>
<organism evidence="2 3">
    <name type="scientific">Colletotrichum chrysophilum</name>
    <dbReference type="NCBI Taxonomy" id="1836956"/>
    <lineage>
        <taxon>Eukaryota</taxon>
        <taxon>Fungi</taxon>
        <taxon>Dikarya</taxon>
        <taxon>Ascomycota</taxon>
        <taxon>Pezizomycotina</taxon>
        <taxon>Sordariomycetes</taxon>
        <taxon>Hypocreomycetidae</taxon>
        <taxon>Glomerellales</taxon>
        <taxon>Glomerellaceae</taxon>
        <taxon>Colletotrichum</taxon>
        <taxon>Colletotrichum gloeosporioides species complex</taxon>
    </lineage>
</organism>
<name>A0AAD9AEY8_9PEZI</name>